<evidence type="ECO:0000256" key="1">
    <source>
        <dbReference type="ARBA" id="ARBA00010333"/>
    </source>
</evidence>
<keyword evidence="2" id="KW-0813">Transport</keyword>
<proteinExistence type="inferred from homology"/>
<keyword evidence="3" id="KW-0732">Signal</keyword>
<dbReference type="InterPro" id="IPR051455">
    <property type="entry name" value="Bact_solute-bind_prot3"/>
</dbReference>
<organism evidence="5 6">
    <name type="scientific">Streptomyces caledonius</name>
    <dbReference type="NCBI Taxonomy" id="3134107"/>
    <lineage>
        <taxon>Bacteria</taxon>
        <taxon>Bacillati</taxon>
        <taxon>Actinomycetota</taxon>
        <taxon>Actinomycetes</taxon>
        <taxon>Kitasatosporales</taxon>
        <taxon>Streptomycetaceae</taxon>
        <taxon>Streptomyces</taxon>
    </lineage>
</organism>
<evidence type="ECO:0000259" key="4">
    <source>
        <dbReference type="SMART" id="SM00062"/>
    </source>
</evidence>
<dbReference type="SMART" id="SM00062">
    <property type="entry name" value="PBPb"/>
    <property type="match status" value="1"/>
</dbReference>
<comment type="similarity">
    <text evidence="1">Belongs to the bacterial solute-binding protein 3 family.</text>
</comment>
<dbReference type="InterPro" id="IPR001638">
    <property type="entry name" value="Solute-binding_3/MltF_N"/>
</dbReference>
<name>A0ABU8U2K7_9ACTN</name>
<comment type="caution">
    <text evidence="5">The sequence shown here is derived from an EMBL/GenBank/DDBJ whole genome shotgun (WGS) entry which is preliminary data.</text>
</comment>
<dbReference type="EMBL" id="JBBKAM010000002">
    <property type="protein sequence ID" value="MEJ8642107.1"/>
    <property type="molecule type" value="Genomic_DNA"/>
</dbReference>
<dbReference type="PANTHER" id="PTHR30085">
    <property type="entry name" value="AMINO ACID ABC TRANSPORTER PERMEASE"/>
    <property type="match status" value="1"/>
</dbReference>
<sequence>MGVPPHWTPREDRGPRLRRGQVDMVIARMEITAARKSEFVFVGPYLKSHHGVLVMKTNKDVSSFKELAGRKVCTRVSSTTEQSLVEDNHAVAVNRYELGECVAALRTGSVDAVVGSQAELFGYTQKYDDLAVPSAATDGQEAGLYAIALPAGTPDASCRRVLRALREYVRGQWKDDFASRLGSVVQAFPTTWTAFAPTEGDLDETPPVPRLEAG</sequence>
<feature type="domain" description="Solute-binding protein family 3/N-terminal" evidence="4">
    <location>
        <begin position="1"/>
        <end position="176"/>
    </location>
</feature>
<dbReference type="Gene3D" id="3.40.190.10">
    <property type="entry name" value="Periplasmic binding protein-like II"/>
    <property type="match status" value="2"/>
</dbReference>
<evidence type="ECO:0000313" key="5">
    <source>
        <dbReference type="EMBL" id="MEJ8642107.1"/>
    </source>
</evidence>
<evidence type="ECO:0000256" key="2">
    <source>
        <dbReference type="ARBA" id="ARBA00022448"/>
    </source>
</evidence>
<dbReference type="PANTHER" id="PTHR30085:SF6">
    <property type="entry name" value="ABC TRANSPORTER GLUTAMINE-BINDING PROTEIN GLNH"/>
    <property type="match status" value="1"/>
</dbReference>
<gene>
    <name evidence="5" type="ORF">WKI68_12750</name>
</gene>
<dbReference type="Proteomes" id="UP001382904">
    <property type="component" value="Unassembled WGS sequence"/>
</dbReference>
<protein>
    <submittedName>
        <fullName evidence="5">Transporter substrate-binding domain-containing protein</fullName>
    </submittedName>
</protein>
<keyword evidence="6" id="KW-1185">Reference proteome</keyword>
<evidence type="ECO:0000256" key="3">
    <source>
        <dbReference type="ARBA" id="ARBA00022729"/>
    </source>
</evidence>
<accession>A0ABU8U2K7</accession>
<evidence type="ECO:0000313" key="6">
    <source>
        <dbReference type="Proteomes" id="UP001382904"/>
    </source>
</evidence>
<reference evidence="5 6" key="1">
    <citation type="submission" date="2024-03" db="EMBL/GenBank/DDBJ databases">
        <title>Novel Streptomyces species of biotechnological and ecological value are a feature of Machair soil.</title>
        <authorList>
            <person name="Prole J.R."/>
            <person name="Goodfellow M."/>
            <person name="Allenby N."/>
            <person name="Ward A.C."/>
        </authorList>
    </citation>
    <scope>NUCLEOTIDE SEQUENCE [LARGE SCALE GENOMIC DNA]</scope>
    <source>
        <strain evidence="5 6">MS1.HAVA.3</strain>
    </source>
</reference>
<dbReference type="Pfam" id="PF00497">
    <property type="entry name" value="SBP_bac_3"/>
    <property type="match status" value="1"/>
</dbReference>
<dbReference type="SUPFAM" id="SSF53850">
    <property type="entry name" value="Periplasmic binding protein-like II"/>
    <property type="match status" value="1"/>
</dbReference>